<sequence length="404" mass="46933">MARKRPETNRTKIAKMLIEEYQPNSVQDIQDAIKDLLGDTLEQMLKAELDEHLEYEYGATPLGLNTRNGSSKKTVKSSSGEIEISVPRDREGTFEPQVVKKYQKDISNIENQIISMYAKGMTTRDISNHIKEIYGFGLSESMVSKITNKILPSIDEWQNRPLVSVYPIVFLDAIHYNVRENSIIVKKAVYIALGYTSEGFKEILGMWVGENESSKYWLMVLNQLKDRGLEDVLIFSTDNLTGFTQAIEAVYPKAEIQKCIIHQIRSSTKYVSYKDIKELMNDLKTVYKAPTEEIALIQLDEFEEKWGNKYPTCVDSWRRNWAELSTYFKYPQEMRTLIYTTNSMENFNRQLRKVTKNKSIFPSDYALQKSLYLAMIDASEKWTQRIRGWDKIKAQLSIFFEGRI</sequence>
<organism evidence="7 8">
    <name type="scientific">Treponema phagedenis</name>
    <dbReference type="NCBI Taxonomy" id="162"/>
    <lineage>
        <taxon>Bacteria</taxon>
        <taxon>Pseudomonadati</taxon>
        <taxon>Spirochaetota</taxon>
        <taxon>Spirochaetia</taxon>
        <taxon>Spirochaetales</taxon>
        <taxon>Treponemataceae</taxon>
        <taxon>Treponema</taxon>
    </lineage>
</organism>
<dbReference type="OrthoDB" id="355828at2"/>
<protein>
    <recommendedName>
        <fullName evidence="6">Mutator family transposase</fullName>
    </recommendedName>
</protein>
<gene>
    <name evidence="7" type="ORF">TPHV1_10131</name>
</gene>
<evidence type="ECO:0000256" key="2">
    <source>
        <dbReference type="ARBA" id="ARBA00010961"/>
    </source>
</evidence>
<comment type="similarity">
    <text evidence="2 6">Belongs to the transposase mutator family.</text>
</comment>
<dbReference type="InterPro" id="IPR001207">
    <property type="entry name" value="Transposase_mutator"/>
</dbReference>
<dbReference type="Proteomes" id="UP000042527">
    <property type="component" value="Unassembled WGS sequence"/>
</dbReference>
<evidence type="ECO:0000313" key="8">
    <source>
        <dbReference type="Proteomes" id="UP000042527"/>
    </source>
</evidence>
<keyword evidence="8" id="KW-1185">Reference proteome</keyword>
<dbReference type="PANTHER" id="PTHR33217">
    <property type="entry name" value="TRANSPOSASE FOR INSERTION SEQUENCE ELEMENT IS1081"/>
    <property type="match status" value="1"/>
</dbReference>
<dbReference type="GO" id="GO:0006313">
    <property type="term" value="P:DNA transposition"/>
    <property type="evidence" value="ECO:0007669"/>
    <property type="project" value="UniProtKB-UniRule"/>
</dbReference>
<dbReference type="RefSeq" id="WP_044634211.1">
    <property type="nucleotide sequence ID" value="NZ_CDNC01000001.1"/>
</dbReference>
<keyword evidence="5 6" id="KW-0233">DNA recombination</keyword>
<keyword evidence="4 6" id="KW-0238">DNA-binding</keyword>
<name>A0A0B7GPT8_TREPH</name>
<dbReference type="PROSITE" id="PS01007">
    <property type="entry name" value="TRANSPOSASE_MUTATOR"/>
    <property type="match status" value="1"/>
</dbReference>
<dbReference type="AlphaFoldDB" id="A0A0B7GPT8"/>
<dbReference type="GO" id="GO:0003677">
    <property type="term" value="F:DNA binding"/>
    <property type="evidence" value="ECO:0007669"/>
    <property type="project" value="UniProtKB-UniRule"/>
</dbReference>
<evidence type="ECO:0000256" key="1">
    <source>
        <dbReference type="ARBA" id="ARBA00002190"/>
    </source>
</evidence>
<evidence type="ECO:0000256" key="5">
    <source>
        <dbReference type="ARBA" id="ARBA00023172"/>
    </source>
</evidence>
<evidence type="ECO:0000256" key="4">
    <source>
        <dbReference type="ARBA" id="ARBA00023125"/>
    </source>
</evidence>
<evidence type="ECO:0000256" key="6">
    <source>
        <dbReference type="RuleBase" id="RU365089"/>
    </source>
</evidence>
<dbReference type="PANTHER" id="PTHR33217:SF8">
    <property type="entry name" value="MUTATOR FAMILY TRANSPOSASE"/>
    <property type="match status" value="1"/>
</dbReference>
<comment type="function">
    <text evidence="1 6">Required for the transposition of the insertion element.</text>
</comment>
<dbReference type="GO" id="GO:0004803">
    <property type="term" value="F:transposase activity"/>
    <property type="evidence" value="ECO:0007669"/>
    <property type="project" value="UniProtKB-UniRule"/>
</dbReference>
<evidence type="ECO:0000256" key="3">
    <source>
        <dbReference type="ARBA" id="ARBA00022578"/>
    </source>
</evidence>
<keyword evidence="3 6" id="KW-0815">Transposition</keyword>
<keyword evidence="6" id="KW-0814">Transposable element</keyword>
<proteinExistence type="inferred from homology"/>
<accession>A0A0B7GPT8</accession>
<dbReference type="NCBIfam" id="NF033543">
    <property type="entry name" value="transpos_IS256"/>
    <property type="match status" value="1"/>
</dbReference>
<dbReference type="Pfam" id="PF00872">
    <property type="entry name" value="Transposase_mut"/>
    <property type="match status" value="1"/>
</dbReference>
<evidence type="ECO:0000313" key="7">
    <source>
        <dbReference type="EMBL" id="CEM60463.1"/>
    </source>
</evidence>
<reference evidence="8" key="1">
    <citation type="submission" date="2015-01" db="EMBL/GenBank/DDBJ databases">
        <authorList>
            <person name="Manzoor Shahid"/>
            <person name="Zubair Saima"/>
        </authorList>
    </citation>
    <scope>NUCLEOTIDE SEQUENCE [LARGE SCALE GENOMIC DNA]</scope>
    <source>
        <strain evidence="8">V1</strain>
    </source>
</reference>
<dbReference type="EMBL" id="CDNC01000001">
    <property type="protein sequence ID" value="CEM60463.1"/>
    <property type="molecule type" value="Genomic_DNA"/>
</dbReference>